<dbReference type="Gene3D" id="1.10.418.10">
    <property type="entry name" value="Calponin-like domain"/>
    <property type="match status" value="1"/>
</dbReference>
<accession>A0A8C5SU31</accession>
<sequence length="87" mass="10053">DFSSGWEGEYDFCLSSGQNASNLEEYVALLDGVFLNEVMLQINPKVPSQRINKKINNDASLRIQNLSILIRQIKSYYQPTLERFFFS</sequence>
<dbReference type="GO" id="GO:0005813">
    <property type="term" value="C:centrosome"/>
    <property type="evidence" value="ECO:0007669"/>
    <property type="project" value="TreeGrafter"/>
</dbReference>
<evidence type="ECO:0000313" key="2">
    <source>
        <dbReference type="Proteomes" id="UP000694406"/>
    </source>
</evidence>
<dbReference type="GO" id="GO:0008017">
    <property type="term" value="F:microtubule binding"/>
    <property type="evidence" value="ECO:0007669"/>
    <property type="project" value="TreeGrafter"/>
</dbReference>
<organism evidence="1 2">
    <name type="scientific">Laticauda laticaudata</name>
    <name type="common">Blue-ringed sea krait</name>
    <name type="synonym">Blue-lipped sea krait</name>
    <dbReference type="NCBI Taxonomy" id="8630"/>
    <lineage>
        <taxon>Eukaryota</taxon>
        <taxon>Metazoa</taxon>
        <taxon>Chordata</taxon>
        <taxon>Craniata</taxon>
        <taxon>Vertebrata</taxon>
        <taxon>Euteleostomi</taxon>
        <taxon>Lepidosauria</taxon>
        <taxon>Squamata</taxon>
        <taxon>Bifurcata</taxon>
        <taxon>Unidentata</taxon>
        <taxon>Episquamata</taxon>
        <taxon>Toxicofera</taxon>
        <taxon>Serpentes</taxon>
        <taxon>Colubroidea</taxon>
        <taxon>Elapidae</taxon>
        <taxon>Laticaudinae</taxon>
        <taxon>Laticauda</taxon>
    </lineage>
</organism>
<name>A0A8C5SU31_LATLA</name>
<dbReference type="PANTHER" id="PTHR18947:SF30">
    <property type="entry name" value="GIRDIN"/>
    <property type="match status" value="1"/>
</dbReference>
<dbReference type="GO" id="GO:0005737">
    <property type="term" value="C:cytoplasm"/>
    <property type="evidence" value="ECO:0007669"/>
    <property type="project" value="TreeGrafter"/>
</dbReference>
<reference evidence="1" key="2">
    <citation type="submission" date="2025-09" db="UniProtKB">
        <authorList>
            <consortium name="Ensembl"/>
        </authorList>
    </citation>
    <scope>IDENTIFICATION</scope>
</reference>
<dbReference type="Proteomes" id="UP000694406">
    <property type="component" value="Unplaced"/>
</dbReference>
<keyword evidence="2" id="KW-1185">Reference proteome</keyword>
<dbReference type="GO" id="GO:0030705">
    <property type="term" value="P:cytoskeleton-dependent intracellular transport"/>
    <property type="evidence" value="ECO:0007669"/>
    <property type="project" value="TreeGrafter"/>
</dbReference>
<proteinExistence type="predicted"/>
<dbReference type="GO" id="GO:0031122">
    <property type="term" value="P:cytoplasmic microtubule organization"/>
    <property type="evidence" value="ECO:0007669"/>
    <property type="project" value="TreeGrafter"/>
</dbReference>
<dbReference type="Ensembl" id="ENSLLTT00000023746.1">
    <property type="protein sequence ID" value="ENSLLTP00000022896.1"/>
    <property type="gene ID" value="ENSLLTG00000016978.1"/>
</dbReference>
<dbReference type="InterPro" id="IPR036872">
    <property type="entry name" value="CH_dom_sf"/>
</dbReference>
<dbReference type="PANTHER" id="PTHR18947">
    <property type="entry name" value="HOOK PROTEINS"/>
    <property type="match status" value="1"/>
</dbReference>
<protein>
    <recommendedName>
        <fullName evidence="3">HOOK N-terminal domain-containing protein</fullName>
    </recommendedName>
</protein>
<evidence type="ECO:0000313" key="1">
    <source>
        <dbReference type="Ensembl" id="ENSLLTP00000022896.1"/>
    </source>
</evidence>
<dbReference type="GO" id="GO:0051959">
    <property type="term" value="F:dynein light intermediate chain binding"/>
    <property type="evidence" value="ECO:0007669"/>
    <property type="project" value="TreeGrafter"/>
</dbReference>
<reference evidence="1" key="1">
    <citation type="submission" date="2025-08" db="UniProtKB">
        <authorList>
            <consortium name="Ensembl"/>
        </authorList>
    </citation>
    <scope>IDENTIFICATION</scope>
</reference>
<dbReference type="AlphaFoldDB" id="A0A8C5SU31"/>
<dbReference type="SUPFAM" id="SSF116907">
    <property type="entry name" value="Hook domain"/>
    <property type="match status" value="1"/>
</dbReference>
<dbReference type="GeneTree" id="ENSGT00940000155559"/>
<evidence type="ECO:0008006" key="3">
    <source>
        <dbReference type="Google" id="ProtNLM"/>
    </source>
</evidence>